<dbReference type="Proteomes" id="UP000282574">
    <property type="component" value="Unassembled WGS sequence"/>
</dbReference>
<gene>
    <name evidence="1" type="ORF">DSM107010_05970</name>
</gene>
<protein>
    <submittedName>
        <fullName evidence="1">Uncharacterized protein</fullName>
    </submittedName>
</protein>
<name>A0AB37US82_9CYAN</name>
<dbReference type="EMBL" id="RSCK01000003">
    <property type="protein sequence ID" value="RUT14114.1"/>
    <property type="molecule type" value="Genomic_DNA"/>
</dbReference>
<evidence type="ECO:0000313" key="1">
    <source>
        <dbReference type="EMBL" id="RUT14114.1"/>
    </source>
</evidence>
<sequence>MNSQQTASTRSSGEDRYDFQKLLELVGSVDRFPIDFNIAWKWSGFQDKYKAKKVLFRSFTETEDFSIKLLPLQSQVNSNRLGNPGDPRIVKISVDCWKSLALMANTFRGRQLRRDILQCEAIIKLNNSRYSSNLSVHLEKAVQKNVTLQEILSRQWCDSLFKIMLALELLNCSTVEDVRDTYIEILTASCHQLLETFSSVEKLHSISEFESFQALQKLSNLKQHLIA</sequence>
<accession>A0AB37US82</accession>
<comment type="caution">
    <text evidence="1">The sequence shown here is derived from an EMBL/GenBank/DDBJ whole genome shotgun (WGS) entry which is preliminary data.</text>
</comment>
<organism evidence="1 2">
    <name type="scientific">Chroococcidiopsis cubana SAG 39.79</name>
    <dbReference type="NCBI Taxonomy" id="388085"/>
    <lineage>
        <taxon>Bacteria</taxon>
        <taxon>Bacillati</taxon>
        <taxon>Cyanobacteriota</taxon>
        <taxon>Cyanophyceae</taxon>
        <taxon>Chroococcidiopsidales</taxon>
        <taxon>Chroococcidiopsidaceae</taxon>
        <taxon>Chroococcidiopsis</taxon>
    </lineage>
</organism>
<proteinExistence type="predicted"/>
<reference evidence="1 2" key="1">
    <citation type="journal article" date="2019" name="Genome Biol. Evol.">
        <title>Day and night: Metabolic profiles and evolutionary relationships of six axenic non-marine cyanobacteria.</title>
        <authorList>
            <person name="Will S.E."/>
            <person name="Henke P."/>
            <person name="Boedeker C."/>
            <person name="Huang S."/>
            <person name="Brinkmann H."/>
            <person name="Rohde M."/>
            <person name="Jarek M."/>
            <person name="Friedl T."/>
            <person name="Seufert S."/>
            <person name="Schumacher M."/>
            <person name="Overmann J."/>
            <person name="Neumann-Schaal M."/>
            <person name="Petersen J."/>
        </authorList>
    </citation>
    <scope>NUCLEOTIDE SEQUENCE [LARGE SCALE GENOMIC DNA]</scope>
    <source>
        <strain evidence="1 2">SAG 39.79</strain>
    </source>
</reference>
<keyword evidence="2" id="KW-1185">Reference proteome</keyword>
<dbReference type="AlphaFoldDB" id="A0AB37US82"/>
<dbReference type="RefSeq" id="WP_106170305.1">
    <property type="nucleotide sequence ID" value="NZ_JAVKZF010000005.1"/>
</dbReference>
<evidence type="ECO:0000313" key="2">
    <source>
        <dbReference type="Proteomes" id="UP000282574"/>
    </source>
</evidence>